<evidence type="ECO:0000313" key="1">
    <source>
        <dbReference type="EMBL" id="SUN59825.1"/>
    </source>
</evidence>
<accession>A0A380K5H2</accession>
<name>A0A380K5H2_9STRE</name>
<evidence type="ECO:0000313" key="2">
    <source>
        <dbReference type="Proteomes" id="UP000254924"/>
    </source>
</evidence>
<gene>
    <name evidence="1" type="ORF">NCTC12224_00583</name>
</gene>
<sequence length="50" mass="5893">MKKKEYKRYFLIMCCLLILILGIKNLILGQLIRGTIKLLIASFFLIIYSE</sequence>
<protein>
    <submittedName>
        <fullName evidence="1">Uncharacterized protein</fullName>
    </submittedName>
</protein>
<dbReference type="EMBL" id="UHFN01000007">
    <property type="protein sequence ID" value="SUN59825.1"/>
    <property type="molecule type" value="Genomic_DNA"/>
</dbReference>
<dbReference type="Proteomes" id="UP000254924">
    <property type="component" value="Unassembled WGS sequence"/>
</dbReference>
<organism evidence="1 2">
    <name type="scientific">Streptococcus hyointestinalis</name>
    <dbReference type="NCBI Taxonomy" id="1337"/>
    <lineage>
        <taxon>Bacteria</taxon>
        <taxon>Bacillati</taxon>
        <taxon>Bacillota</taxon>
        <taxon>Bacilli</taxon>
        <taxon>Lactobacillales</taxon>
        <taxon>Streptococcaceae</taxon>
        <taxon>Streptococcus</taxon>
    </lineage>
</organism>
<proteinExistence type="predicted"/>
<dbReference type="RefSeq" id="WP_427901398.1">
    <property type="nucleotide sequence ID" value="NZ_JBNPOC010000040.1"/>
</dbReference>
<keyword evidence="2" id="KW-1185">Reference proteome</keyword>
<dbReference type="AlphaFoldDB" id="A0A380K5H2"/>
<reference evidence="1 2" key="1">
    <citation type="submission" date="2018-06" db="EMBL/GenBank/DDBJ databases">
        <authorList>
            <consortium name="Pathogen Informatics"/>
            <person name="Doyle S."/>
        </authorList>
    </citation>
    <scope>NUCLEOTIDE SEQUENCE [LARGE SCALE GENOMIC DNA]</scope>
    <source>
        <strain evidence="1 2">NCTC12224</strain>
    </source>
</reference>